<dbReference type="PROSITE" id="PS50262">
    <property type="entry name" value="G_PROTEIN_RECEP_F1_2"/>
    <property type="match status" value="1"/>
</dbReference>
<dbReference type="GO" id="GO:0071880">
    <property type="term" value="P:adenylate cyclase-activating adrenergic receptor signaling pathway"/>
    <property type="evidence" value="ECO:0007669"/>
    <property type="project" value="TreeGrafter"/>
</dbReference>
<dbReference type="PROSITE" id="PS00237">
    <property type="entry name" value="G_PROTEIN_RECEP_F1_1"/>
    <property type="match status" value="1"/>
</dbReference>
<feature type="region of interest" description="Disordered" evidence="16">
    <location>
        <begin position="330"/>
        <end position="379"/>
    </location>
</feature>
<feature type="compositionally biased region" description="Basic and acidic residues" evidence="16">
    <location>
        <begin position="335"/>
        <end position="350"/>
    </location>
</feature>
<dbReference type="OMA" id="VDYRVQH"/>
<evidence type="ECO:0000313" key="19">
    <source>
        <dbReference type="Proteomes" id="UP000261420"/>
    </source>
</evidence>
<dbReference type="InterPro" id="IPR000276">
    <property type="entry name" value="GPCR_Rhodpsn"/>
</dbReference>
<keyword evidence="9" id="KW-1015">Disulfide bond</keyword>
<dbReference type="InterPro" id="IPR017452">
    <property type="entry name" value="GPCR_Rhodpsn_7TM"/>
</dbReference>
<dbReference type="PANTHER" id="PTHR24248">
    <property type="entry name" value="ADRENERGIC RECEPTOR-RELATED G-PROTEIN COUPLED RECEPTOR"/>
    <property type="match status" value="1"/>
</dbReference>
<dbReference type="Pfam" id="PF00001">
    <property type="entry name" value="7tm_1"/>
    <property type="match status" value="1"/>
</dbReference>
<evidence type="ECO:0000256" key="8">
    <source>
        <dbReference type="ARBA" id="ARBA00023139"/>
    </source>
</evidence>
<protein>
    <recommendedName>
        <fullName evidence="2">Histamine H2 receptor</fullName>
    </recommendedName>
    <alternativeName>
        <fullName evidence="14">Gastric receptor I</fullName>
    </alternativeName>
</protein>
<accession>A0A3B4USN7</accession>
<evidence type="ECO:0000256" key="15">
    <source>
        <dbReference type="RuleBase" id="RU000688"/>
    </source>
</evidence>
<keyword evidence="8" id="KW-0564">Palmitate</keyword>
<evidence type="ECO:0000256" key="12">
    <source>
        <dbReference type="ARBA" id="ARBA00023224"/>
    </source>
</evidence>
<keyword evidence="3" id="KW-1003">Cell membrane</keyword>
<comment type="subcellular location">
    <subcellularLocation>
        <location evidence="1">Cell membrane</location>
        <topology evidence="1">Multi-pass membrane protein</topology>
    </subcellularLocation>
</comment>
<evidence type="ECO:0000256" key="3">
    <source>
        <dbReference type="ARBA" id="ARBA00022475"/>
    </source>
</evidence>
<evidence type="ECO:0000256" key="9">
    <source>
        <dbReference type="ARBA" id="ARBA00023157"/>
    </source>
</evidence>
<reference evidence="18" key="1">
    <citation type="submission" date="2025-08" db="UniProtKB">
        <authorList>
            <consortium name="Ensembl"/>
        </authorList>
    </citation>
    <scope>IDENTIFICATION</scope>
</reference>
<keyword evidence="13" id="KW-0449">Lipoprotein</keyword>
<evidence type="ECO:0000256" key="2">
    <source>
        <dbReference type="ARBA" id="ARBA00014565"/>
    </source>
</evidence>
<organism evidence="18 19">
    <name type="scientific">Seriola dumerili</name>
    <name type="common">Greater amberjack</name>
    <name type="synonym">Caranx dumerili</name>
    <dbReference type="NCBI Taxonomy" id="41447"/>
    <lineage>
        <taxon>Eukaryota</taxon>
        <taxon>Metazoa</taxon>
        <taxon>Chordata</taxon>
        <taxon>Craniata</taxon>
        <taxon>Vertebrata</taxon>
        <taxon>Euteleostomi</taxon>
        <taxon>Actinopterygii</taxon>
        <taxon>Neopterygii</taxon>
        <taxon>Teleostei</taxon>
        <taxon>Neoteleostei</taxon>
        <taxon>Acanthomorphata</taxon>
        <taxon>Carangaria</taxon>
        <taxon>Carangiformes</taxon>
        <taxon>Carangidae</taxon>
        <taxon>Seriola</taxon>
    </lineage>
</organism>
<reference evidence="18" key="2">
    <citation type="submission" date="2025-09" db="UniProtKB">
        <authorList>
            <consortium name="Ensembl"/>
        </authorList>
    </citation>
    <scope>IDENTIFICATION</scope>
</reference>
<dbReference type="Proteomes" id="UP000261420">
    <property type="component" value="Unplaced"/>
</dbReference>
<evidence type="ECO:0000256" key="4">
    <source>
        <dbReference type="ARBA" id="ARBA00022692"/>
    </source>
</evidence>
<evidence type="ECO:0000256" key="11">
    <source>
        <dbReference type="ARBA" id="ARBA00023180"/>
    </source>
</evidence>
<proteinExistence type="inferred from homology"/>
<evidence type="ECO:0000256" key="14">
    <source>
        <dbReference type="ARBA" id="ARBA00031105"/>
    </source>
</evidence>
<evidence type="ECO:0000259" key="17">
    <source>
        <dbReference type="PROSITE" id="PS50262"/>
    </source>
</evidence>
<dbReference type="PRINTS" id="PR00237">
    <property type="entry name" value="GPCRRHODOPSN"/>
</dbReference>
<dbReference type="PANTHER" id="PTHR24248:SF163">
    <property type="entry name" value="HISTAMINE H2 RECEPTOR-LIKE"/>
    <property type="match status" value="1"/>
</dbReference>
<feature type="compositionally biased region" description="Low complexity" evidence="16">
    <location>
        <begin position="366"/>
        <end position="379"/>
    </location>
</feature>
<keyword evidence="12 15" id="KW-0807">Transducer</keyword>
<comment type="similarity">
    <text evidence="15">Belongs to the G-protein coupled receptor 1 family.</text>
</comment>
<dbReference type="GeneTree" id="ENSGT00940000158761"/>
<evidence type="ECO:0000256" key="7">
    <source>
        <dbReference type="ARBA" id="ARBA00023136"/>
    </source>
</evidence>
<keyword evidence="4 15" id="KW-0812">Transmembrane</keyword>
<evidence type="ECO:0000256" key="10">
    <source>
        <dbReference type="ARBA" id="ARBA00023170"/>
    </source>
</evidence>
<keyword evidence="19" id="KW-1185">Reference proteome</keyword>
<dbReference type="GO" id="GO:0004930">
    <property type="term" value="F:G protein-coupled receptor activity"/>
    <property type="evidence" value="ECO:0007669"/>
    <property type="project" value="UniProtKB-KW"/>
</dbReference>
<keyword evidence="5" id="KW-1133">Transmembrane helix</keyword>
<dbReference type="GO" id="GO:0043410">
    <property type="term" value="P:positive regulation of MAPK cascade"/>
    <property type="evidence" value="ECO:0007669"/>
    <property type="project" value="TreeGrafter"/>
</dbReference>
<evidence type="ECO:0000256" key="6">
    <source>
        <dbReference type="ARBA" id="ARBA00023040"/>
    </source>
</evidence>
<evidence type="ECO:0000256" key="5">
    <source>
        <dbReference type="ARBA" id="ARBA00022989"/>
    </source>
</evidence>
<dbReference type="FunFam" id="1.20.1070.10:FF:000121">
    <property type="entry name" value="Histamine H2 receptor"/>
    <property type="match status" value="1"/>
</dbReference>
<sequence>MISTALRWLVLVSFIILTIGGNVLVCLAVGLSRRLWRIANCFVVSLAVTDLLLGLLVLPLSATVELRSGKWPLGGALCNIYISLDVMLCTSSILTLLAISVDRYLAISAPLSYSRRVTPLRVTLAMITIWALSLALSFVPIHLGWNTDDYSVQHLDWGMEDEDKEGRYCQFEWNNNYVLIYAFGSFYLPLLLMCGMYLCIFRVAREQVRRIRAATPSFARIASTAAIAREHKATVTLAAVLGAFVVCWFPYFTFLTCMGIREKTNPPNTLHSVVLWLGYFNSALNPILYPAFNRDFRRAYGELLHCTGSSRRKLLFTRVSVHKRWTFTNGQRASQHSEKQIETVKKETEGKSLSLLERNGVPDEPSSSSESESVSSNLN</sequence>
<dbReference type="GO" id="GO:0005886">
    <property type="term" value="C:plasma membrane"/>
    <property type="evidence" value="ECO:0007669"/>
    <property type="project" value="UniProtKB-SubCell"/>
</dbReference>
<evidence type="ECO:0000256" key="16">
    <source>
        <dbReference type="SAM" id="MobiDB-lite"/>
    </source>
</evidence>
<evidence type="ECO:0000256" key="1">
    <source>
        <dbReference type="ARBA" id="ARBA00004651"/>
    </source>
</evidence>
<keyword evidence="11" id="KW-0325">Glycoprotein</keyword>
<dbReference type="SMART" id="SM01381">
    <property type="entry name" value="7TM_GPCR_Srsx"/>
    <property type="match status" value="1"/>
</dbReference>
<dbReference type="Gene3D" id="1.20.1070.10">
    <property type="entry name" value="Rhodopsin 7-helix transmembrane proteins"/>
    <property type="match status" value="1"/>
</dbReference>
<keyword evidence="10 15" id="KW-0675">Receptor</keyword>
<dbReference type="Ensembl" id="ENSSDUT00000021801.1">
    <property type="protein sequence ID" value="ENSSDUP00000021408.1"/>
    <property type="gene ID" value="ENSSDUG00000015582.1"/>
</dbReference>
<dbReference type="SUPFAM" id="SSF81321">
    <property type="entry name" value="Family A G protein-coupled receptor-like"/>
    <property type="match status" value="1"/>
</dbReference>
<name>A0A3B4USN7_SERDU</name>
<evidence type="ECO:0000256" key="13">
    <source>
        <dbReference type="ARBA" id="ARBA00023288"/>
    </source>
</evidence>
<keyword evidence="6 15" id="KW-0297">G-protein coupled receptor</keyword>
<dbReference type="STRING" id="41447.ENSSDUP00000021408"/>
<keyword evidence="7" id="KW-0472">Membrane</keyword>
<dbReference type="AlphaFoldDB" id="A0A3B4USN7"/>
<feature type="domain" description="G-protein coupled receptors family 1 profile" evidence="17">
    <location>
        <begin position="21"/>
        <end position="289"/>
    </location>
</feature>
<evidence type="ECO:0000313" key="18">
    <source>
        <dbReference type="Ensembl" id="ENSSDUP00000021408.1"/>
    </source>
</evidence>